<evidence type="ECO:0000259" key="1">
    <source>
        <dbReference type="Pfam" id="PF01695"/>
    </source>
</evidence>
<protein>
    <submittedName>
        <fullName evidence="3">Helicase loader DnaI</fullName>
    </submittedName>
</protein>
<gene>
    <name evidence="3" type="ORF">SSIN_0192</name>
</gene>
<evidence type="ECO:0000259" key="2">
    <source>
        <dbReference type="Pfam" id="PF07319"/>
    </source>
</evidence>
<dbReference type="PANTHER" id="PTHR30050:SF8">
    <property type="entry name" value="PRIMOSOMAL PROTEIN DNAI"/>
    <property type="match status" value="1"/>
</dbReference>
<dbReference type="NCBIfam" id="NF006505">
    <property type="entry name" value="PRK08939.1"/>
    <property type="match status" value="1"/>
</dbReference>
<evidence type="ECO:0000313" key="4">
    <source>
        <dbReference type="Proteomes" id="UP000030019"/>
    </source>
</evidence>
<dbReference type="InterPro" id="IPR027417">
    <property type="entry name" value="P-loop_NTPase"/>
</dbReference>
<dbReference type="CDD" id="cd00009">
    <property type="entry name" value="AAA"/>
    <property type="match status" value="1"/>
</dbReference>
<dbReference type="RefSeq" id="WP_037614686.1">
    <property type="nucleotide sequence ID" value="NZ_JPEN01000019.1"/>
</dbReference>
<dbReference type="Pfam" id="PF07319">
    <property type="entry name" value="DnaI_N"/>
    <property type="match status" value="1"/>
</dbReference>
<comment type="caution">
    <text evidence="3">The sequence shown here is derived from an EMBL/GenBank/DDBJ whole genome shotgun (WGS) entry which is preliminary data.</text>
</comment>
<keyword evidence="3" id="KW-0067">ATP-binding</keyword>
<dbReference type="GO" id="GO:0005524">
    <property type="term" value="F:ATP binding"/>
    <property type="evidence" value="ECO:0007669"/>
    <property type="project" value="InterPro"/>
</dbReference>
<dbReference type="GO" id="GO:0006260">
    <property type="term" value="P:DNA replication"/>
    <property type="evidence" value="ECO:0007669"/>
    <property type="project" value="TreeGrafter"/>
</dbReference>
<evidence type="ECO:0000313" key="3">
    <source>
        <dbReference type="EMBL" id="KGM38038.1"/>
    </source>
</evidence>
<dbReference type="Proteomes" id="UP000030019">
    <property type="component" value="Unassembled WGS sequence"/>
</dbReference>
<dbReference type="PANTHER" id="PTHR30050">
    <property type="entry name" value="CHROMOSOMAL REPLICATION INITIATOR PROTEIN DNAA"/>
    <property type="match status" value="1"/>
</dbReference>
<dbReference type="GO" id="GO:0004386">
    <property type="term" value="F:helicase activity"/>
    <property type="evidence" value="ECO:0007669"/>
    <property type="project" value="UniProtKB-KW"/>
</dbReference>
<dbReference type="InterPro" id="IPR009928">
    <property type="entry name" value="DnaI_N"/>
</dbReference>
<sequence>MEKVGQAMPHMNKVRQFDYQELVKQILADPDIAAFIQQEQLSQAEIQRSISKFNQYITERNRFLLKDEAYIAKGYKPILIKNEGYADVSYEETPELIEQERQEAIRGRLNLINLPASLKEASLAQVDLDDIGRYQAFELLTNFVADYPNYQKAIYLYGDFGVGKSYMMAALAHDLSEKRGVSTTLLHYPSFVLDVKNAINSGQVKEKIDDVKVAQVLILDDIGAEQSSPWMRDEILQVILQHRMQENLPTFFTSNFSFVDLERHFATSRNGDETWQAKRVMERIRYLAQEVRLEGENRR</sequence>
<dbReference type="AlphaFoldDB" id="A0A0A0DJJ2"/>
<keyword evidence="4" id="KW-1185">Reference proteome</keyword>
<dbReference type="Pfam" id="PF01695">
    <property type="entry name" value="IstB_IS21"/>
    <property type="match status" value="1"/>
</dbReference>
<organism evidence="3 4">
    <name type="scientific">Streptococcus sinensis</name>
    <dbReference type="NCBI Taxonomy" id="176090"/>
    <lineage>
        <taxon>Bacteria</taxon>
        <taxon>Bacillati</taxon>
        <taxon>Bacillota</taxon>
        <taxon>Bacilli</taxon>
        <taxon>Lactobacillales</taxon>
        <taxon>Streptococcaceae</taxon>
        <taxon>Streptococcus</taxon>
    </lineage>
</organism>
<feature type="domain" description="IstB-like ATP-binding" evidence="1">
    <location>
        <begin position="120"/>
        <end position="298"/>
    </location>
</feature>
<feature type="domain" description="Primosomal DnaI N-terminal" evidence="2">
    <location>
        <begin position="1"/>
        <end position="90"/>
    </location>
</feature>
<dbReference type="STRING" id="176090.SSIN_0192"/>
<keyword evidence="3" id="KW-0378">Hydrolase</keyword>
<dbReference type="InterPro" id="IPR002611">
    <property type="entry name" value="IstB_ATP-bd"/>
</dbReference>
<dbReference type="Gene3D" id="3.40.50.300">
    <property type="entry name" value="P-loop containing nucleotide triphosphate hydrolases"/>
    <property type="match status" value="1"/>
</dbReference>
<keyword evidence="3" id="KW-0547">Nucleotide-binding</keyword>
<dbReference type="eggNOG" id="COG1484">
    <property type="taxonomic scope" value="Bacteria"/>
</dbReference>
<dbReference type="SUPFAM" id="SSF52540">
    <property type="entry name" value="P-loop containing nucleoside triphosphate hydrolases"/>
    <property type="match status" value="1"/>
</dbReference>
<reference evidence="3 4" key="1">
    <citation type="submission" date="2014-06" db="EMBL/GenBank/DDBJ databases">
        <authorList>
            <person name="Teng J.L."/>
            <person name="Huang Y."/>
            <person name="Tse H."/>
            <person name="Lau S.K."/>
            <person name="Woo P.C."/>
        </authorList>
    </citation>
    <scope>NUCLEOTIDE SEQUENCE [LARGE SCALE GENOMIC DNA]</scope>
    <source>
        <strain evidence="3 4">HKU4</strain>
    </source>
</reference>
<name>A0A0A0DJJ2_9STRE</name>
<proteinExistence type="predicted"/>
<dbReference type="EMBL" id="JPEN01000019">
    <property type="protein sequence ID" value="KGM38038.1"/>
    <property type="molecule type" value="Genomic_DNA"/>
</dbReference>
<dbReference type="PATRIC" id="fig|176090.4.peg.192"/>
<keyword evidence="3" id="KW-0347">Helicase</keyword>
<accession>A0A0A0DJJ2</accession>